<comment type="similarity">
    <text evidence="1">Belongs to the transglycosylase Slt family.</text>
</comment>
<dbReference type="SUPFAM" id="SSF53955">
    <property type="entry name" value="Lysozyme-like"/>
    <property type="match status" value="1"/>
</dbReference>
<dbReference type="Proteomes" id="UP000315369">
    <property type="component" value="Unassembled WGS sequence"/>
</dbReference>
<dbReference type="Gene3D" id="3.40.190.10">
    <property type="entry name" value="Periplasmic binding protein-like II"/>
    <property type="match status" value="1"/>
</dbReference>
<dbReference type="EMBL" id="VIFM01000880">
    <property type="protein sequence ID" value="TQF08234.1"/>
    <property type="molecule type" value="Genomic_DNA"/>
</dbReference>
<dbReference type="GO" id="GO:0016020">
    <property type="term" value="C:membrane"/>
    <property type="evidence" value="ECO:0007669"/>
    <property type="project" value="InterPro"/>
</dbReference>
<dbReference type="Gene3D" id="1.10.530.10">
    <property type="match status" value="1"/>
</dbReference>
<evidence type="ECO:0000313" key="3">
    <source>
        <dbReference type="EMBL" id="TQF08234.1"/>
    </source>
</evidence>
<accession>A0A540WIF2</accession>
<dbReference type="PROSITE" id="PS00922">
    <property type="entry name" value="TRANSGLYCOSYLASE"/>
    <property type="match status" value="1"/>
</dbReference>
<feature type="non-terminal residue" evidence="3">
    <location>
        <position position="1"/>
    </location>
</feature>
<dbReference type="RefSeq" id="WP_181791627.1">
    <property type="nucleotide sequence ID" value="NZ_VIFM01000880.1"/>
</dbReference>
<dbReference type="Pfam" id="PF01464">
    <property type="entry name" value="SLT"/>
    <property type="match status" value="1"/>
</dbReference>
<dbReference type="GO" id="GO:0008933">
    <property type="term" value="F:peptidoglycan lytic transglycosylase activity"/>
    <property type="evidence" value="ECO:0007669"/>
    <property type="project" value="InterPro"/>
</dbReference>
<name>A0A540WIF2_9BACT</name>
<protein>
    <submittedName>
        <fullName evidence="3">Lytic transglycosylase F</fullName>
    </submittedName>
</protein>
<comment type="caution">
    <text evidence="3">The sequence shown here is derived from an EMBL/GenBank/DDBJ whole genome shotgun (WGS) entry which is preliminary data.</text>
</comment>
<dbReference type="GO" id="GO:0000270">
    <property type="term" value="P:peptidoglycan metabolic process"/>
    <property type="evidence" value="ECO:0007669"/>
    <property type="project" value="InterPro"/>
</dbReference>
<dbReference type="InterPro" id="IPR008258">
    <property type="entry name" value="Transglycosylase_SLT_dom_1"/>
</dbReference>
<gene>
    <name evidence="3" type="ORF">FJV41_51035</name>
</gene>
<evidence type="ECO:0000313" key="4">
    <source>
        <dbReference type="Proteomes" id="UP000315369"/>
    </source>
</evidence>
<evidence type="ECO:0000259" key="2">
    <source>
        <dbReference type="Pfam" id="PF01464"/>
    </source>
</evidence>
<evidence type="ECO:0000256" key="1">
    <source>
        <dbReference type="ARBA" id="ARBA00007734"/>
    </source>
</evidence>
<feature type="non-terminal residue" evidence="3">
    <location>
        <position position="138"/>
    </location>
</feature>
<dbReference type="InterPro" id="IPR023346">
    <property type="entry name" value="Lysozyme-like_dom_sf"/>
</dbReference>
<dbReference type="AlphaFoldDB" id="A0A540WIF2"/>
<organism evidence="3 4">
    <name type="scientific">Myxococcus llanfairpwllgwyngyllgogerychwyrndrobwllllantysiliogogogochensis</name>
    <dbReference type="NCBI Taxonomy" id="2590453"/>
    <lineage>
        <taxon>Bacteria</taxon>
        <taxon>Pseudomonadati</taxon>
        <taxon>Myxococcota</taxon>
        <taxon>Myxococcia</taxon>
        <taxon>Myxococcales</taxon>
        <taxon>Cystobacterineae</taxon>
        <taxon>Myxococcaceae</taxon>
        <taxon>Myxococcus</taxon>
    </lineage>
</organism>
<keyword evidence="4" id="KW-1185">Reference proteome</keyword>
<reference evidence="3 4" key="1">
    <citation type="submission" date="2019-06" db="EMBL/GenBank/DDBJ databases">
        <authorList>
            <person name="Livingstone P."/>
            <person name="Whitworth D."/>
        </authorList>
    </citation>
    <scope>NUCLEOTIDE SEQUENCE [LARGE SCALE GENOMIC DNA]</scope>
    <source>
        <strain evidence="3 4">AM401</strain>
    </source>
</reference>
<feature type="domain" description="Transglycosylase SLT" evidence="2">
    <location>
        <begin position="82"/>
        <end position="129"/>
    </location>
</feature>
<proteinExistence type="inferred from homology"/>
<dbReference type="InterPro" id="IPR000189">
    <property type="entry name" value="Transglyc_AS"/>
</dbReference>
<sequence length="138" mass="15653">ELAVALDITDEQPVTWFSARDDDNSLSAAMLDFFNNINEDGTLARLEEKYLGHGNDFDYVDTRTFLRAVENILPEVQPLFEKYAREIDWRLLAAIAWQESHWDPQATSPTGVRGMMMLTRNTAQSLGLTDRTDAAQSI</sequence>